<protein>
    <submittedName>
        <fullName evidence="1">Uncharacterized protein</fullName>
    </submittedName>
</protein>
<name>A0A5M3Q3Z2_9GAMM</name>
<dbReference type="AlphaFoldDB" id="A0A5M3Q3Z2"/>
<organism evidence="1 2">
    <name type="scientific">Marinobacter salsuginis</name>
    <dbReference type="NCBI Taxonomy" id="418719"/>
    <lineage>
        <taxon>Bacteria</taxon>
        <taxon>Pseudomonadati</taxon>
        <taxon>Pseudomonadota</taxon>
        <taxon>Gammaproteobacteria</taxon>
        <taxon>Pseudomonadales</taxon>
        <taxon>Marinobacteraceae</taxon>
        <taxon>Marinobacter</taxon>
    </lineage>
</organism>
<dbReference type="EMBL" id="BGZI01000029">
    <property type="protein sequence ID" value="GBO89892.1"/>
    <property type="molecule type" value="Genomic_DNA"/>
</dbReference>
<sequence>MASLGIFAGNLRVTGLQANPTKTHELKDTVHDVYLMRGEELHKLTCQSLNGVKSIRWKICWPIEFIALFTGRVWTTFHEPTDQ</sequence>
<gene>
    <name evidence="1" type="ORF">MSSD14B_35600</name>
</gene>
<evidence type="ECO:0000313" key="2">
    <source>
        <dbReference type="Proteomes" id="UP000387223"/>
    </source>
</evidence>
<dbReference type="Proteomes" id="UP000387223">
    <property type="component" value="Unassembled WGS sequence"/>
</dbReference>
<accession>A0A5M3Q3Z2</accession>
<proteinExistence type="predicted"/>
<comment type="caution">
    <text evidence="1">The sequence shown here is derived from an EMBL/GenBank/DDBJ whole genome shotgun (WGS) entry which is preliminary data.</text>
</comment>
<evidence type="ECO:0000313" key="1">
    <source>
        <dbReference type="EMBL" id="GBO89892.1"/>
    </source>
</evidence>
<reference evidence="1 2" key="1">
    <citation type="journal article" date="2019" name="J. Gen. Appl. Microbiol.">
        <title>Aerobic degradation of cis-dichloroethene by the marine bacterium Marinobacter salsuginis strain 5N-3.</title>
        <authorList>
            <person name="Inoue Y."/>
            <person name="Fukunaga Y."/>
            <person name="Katsumata H."/>
            <person name="Ohji S."/>
            <person name="Hosoyama A."/>
            <person name="Mori K."/>
            <person name="Ando K."/>
        </authorList>
    </citation>
    <scope>NUCLEOTIDE SEQUENCE [LARGE SCALE GENOMIC DNA]</scope>
    <source>
        <strain evidence="1 2">NBRC 109114</strain>
    </source>
</reference>